<dbReference type="EMBL" id="GBRH01276627">
    <property type="protein sequence ID" value="JAD21268.1"/>
    <property type="molecule type" value="Transcribed_RNA"/>
</dbReference>
<organism evidence="1">
    <name type="scientific">Arundo donax</name>
    <name type="common">Giant reed</name>
    <name type="synonym">Donax arundinaceus</name>
    <dbReference type="NCBI Taxonomy" id="35708"/>
    <lineage>
        <taxon>Eukaryota</taxon>
        <taxon>Viridiplantae</taxon>
        <taxon>Streptophyta</taxon>
        <taxon>Embryophyta</taxon>
        <taxon>Tracheophyta</taxon>
        <taxon>Spermatophyta</taxon>
        <taxon>Magnoliopsida</taxon>
        <taxon>Liliopsida</taxon>
        <taxon>Poales</taxon>
        <taxon>Poaceae</taxon>
        <taxon>PACMAD clade</taxon>
        <taxon>Arundinoideae</taxon>
        <taxon>Arundineae</taxon>
        <taxon>Arundo</taxon>
    </lineage>
</organism>
<proteinExistence type="predicted"/>
<protein>
    <submittedName>
        <fullName evidence="1">Uncharacterized protein</fullName>
    </submittedName>
</protein>
<sequence length="76" mass="8184">MAEEDPPVVDVPLVALADDTCMDKFTDQSVVRRDVECGAEAMQCEGRGNGAITRDLMSTPVDVYLHGLDIALLNSC</sequence>
<evidence type="ECO:0000313" key="1">
    <source>
        <dbReference type="EMBL" id="JAD21268.1"/>
    </source>
</evidence>
<reference evidence="1" key="2">
    <citation type="journal article" date="2015" name="Data Brief">
        <title>Shoot transcriptome of the giant reed, Arundo donax.</title>
        <authorList>
            <person name="Barrero R.A."/>
            <person name="Guerrero F.D."/>
            <person name="Moolhuijzen P."/>
            <person name="Goolsby J.A."/>
            <person name="Tidwell J."/>
            <person name="Bellgard S.E."/>
            <person name="Bellgard M.I."/>
        </authorList>
    </citation>
    <scope>NUCLEOTIDE SEQUENCE</scope>
    <source>
        <tissue evidence="1">Shoot tissue taken approximately 20 cm above the soil surface</tissue>
    </source>
</reference>
<dbReference type="AlphaFoldDB" id="A0A0A8Y7W1"/>
<name>A0A0A8Y7W1_ARUDO</name>
<reference evidence="1" key="1">
    <citation type="submission" date="2014-09" db="EMBL/GenBank/DDBJ databases">
        <authorList>
            <person name="Magalhaes I.L.F."/>
            <person name="Oliveira U."/>
            <person name="Santos F.R."/>
            <person name="Vidigal T.H.D.A."/>
            <person name="Brescovit A.D."/>
            <person name="Santos A.J."/>
        </authorList>
    </citation>
    <scope>NUCLEOTIDE SEQUENCE</scope>
    <source>
        <tissue evidence="1">Shoot tissue taken approximately 20 cm above the soil surface</tissue>
    </source>
</reference>
<accession>A0A0A8Y7W1</accession>